<evidence type="ECO:0000256" key="2">
    <source>
        <dbReference type="ARBA" id="ARBA00009670"/>
    </source>
</evidence>
<keyword evidence="7" id="KW-0812">Transmembrane</keyword>
<dbReference type="PANTHER" id="PTHR10566">
    <property type="entry name" value="CHAPERONE-ACTIVITY OF BC1 COMPLEX CABC1 -RELATED"/>
    <property type="match status" value="1"/>
</dbReference>
<dbReference type="PANTHER" id="PTHR10566:SF113">
    <property type="entry name" value="PROTEIN ACTIVITY OF BC1 COMPLEX KINASE 7, CHLOROPLASTIC"/>
    <property type="match status" value="1"/>
</dbReference>
<name>A0A364JUI9_9HYPH</name>
<evidence type="ECO:0000256" key="12">
    <source>
        <dbReference type="ARBA" id="ARBA00023136"/>
    </source>
</evidence>
<reference evidence="14 15" key="1">
    <citation type="submission" date="2018-06" db="EMBL/GenBank/DDBJ databases">
        <title>Genomic Encyclopedia of Type Strains, Phase IV (KMG-IV): sequencing the most valuable type-strain genomes for metagenomic binning, comparative biology and taxonomic classification.</title>
        <authorList>
            <person name="Goeker M."/>
        </authorList>
    </citation>
    <scope>NUCLEOTIDE SEQUENCE [LARGE SCALE GENOMIC DNA]</scope>
    <source>
        <strain evidence="14 15">DSM 26720</strain>
    </source>
</reference>
<evidence type="ECO:0000256" key="4">
    <source>
        <dbReference type="ARBA" id="ARBA00022519"/>
    </source>
</evidence>
<organism evidence="14 15">
    <name type="scientific">Falsochrobactrum ovis</name>
    <dbReference type="NCBI Taxonomy" id="1293442"/>
    <lineage>
        <taxon>Bacteria</taxon>
        <taxon>Pseudomonadati</taxon>
        <taxon>Pseudomonadota</taxon>
        <taxon>Alphaproteobacteria</taxon>
        <taxon>Hyphomicrobiales</taxon>
        <taxon>Brucellaceae</taxon>
        <taxon>Falsochrobactrum</taxon>
    </lineage>
</organism>
<sequence>MSNFLAAFRLMRAGWIMTREGVISALPVDDLSGLPAIGRKVAALLARRRAKVTVRSERISRAMNKLGPSYVKLGQFLATRPDIVGSDVADDLAQLQDRLDFFPQVEAVKAIEGSLGRKIDDLFIKLDPPIAAASMAQVHPAQIMRNGAPHKVAVKVIRPGVRQRFARDLESFFMVARMQERHVPFTRRLRPVQVVETLAQTTRVEMDLRLEAAALSEIAANIAEDEGFRVPTVDWERTGRDVLTLEWIDGIKMSDIGALAEAGFDLKKLAENLIQSFLRHTLRDGFFHADMHPGNLFVDPQGVIVAVDFGITGRLNKQQRRFLAEILYGFITRNYARVAEVHFEAGYVPHTHDVSSFAQAIRAIGEPIHGQPAETISMAKLLTLLFEVTELFDMETRPELLMLQKTMVVVEGVSRTLDPHFNMWKAAEPVVGDWIRKNLGPQGMLLDAKDSAHALIHFTRKTPDLLRRVERISVALDDMAENGLRFDAATAEAIGKAEARHSRWGRIAQIVIAISLAAIAIKLYI</sequence>
<dbReference type="InterPro" id="IPR045308">
    <property type="entry name" value="UbiB_bact"/>
</dbReference>
<keyword evidence="5" id="KW-0808">Transferase</keyword>
<evidence type="ECO:0000256" key="11">
    <source>
        <dbReference type="ARBA" id="ARBA00022989"/>
    </source>
</evidence>
<comment type="similarity">
    <text evidence="2">Belongs to the protein kinase superfamily. ADCK protein kinase family.</text>
</comment>
<keyword evidence="9" id="KW-0418">Kinase</keyword>
<dbReference type="InterPro" id="IPR004147">
    <property type="entry name" value="ABC1_dom"/>
</dbReference>
<dbReference type="GO" id="GO:0006744">
    <property type="term" value="P:ubiquinone biosynthetic process"/>
    <property type="evidence" value="ECO:0007669"/>
    <property type="project" value="UniProtKB-UniPathway"/>
</dbReference>
<dbReference type="NCBIfam" id="TIGR01982">
    <property type="entry name" value="UbiB"/>
    <property type="match status" value="1"/>
</dbReference>
<keyword evidence="12" id="KW-0472">Membrane</keyword>
<keyword evidence="10" id="KW-0067">ATP-binding</keyword>
<dbReference type="InterPro" id="IPR010232">
    <property type="entry name" value="UbiB"/>
</dbReference>
<evidence type="ECO:0000256" key="3">
    <source>
        <dbReference type="ARBA" id="ARBA00022475"/>
    </source>
</evidence>
<evidence type="ECO:0000256" key="6">
    <source>
        <dbReference type="ARBA" id="ARBA00022688"/>
    </source>
</evidence>
<dbReference type="GO" id="GO:0005524">
    <property type="term" value="F:ATP binding"/>
    <property type="evidence" value="ECO:0007669"/>
    <property type="project" value="UniProtKB-KW"/>
</dbReference>
<dbReference type="InterPro" id="IPR050154">
    <property type="entry name" value="UbiB_kinase"/>
</dbReference>
<keyword evidence="15" id="KW-1185">Reference proteome</keyword>
<keyword evidence="6" id="KW-0831">Ubiquinone biosynthesis</keyword>
<evidence type="ECO:0000256" key="9">
    <source>
        <dbReference type="ARBA" id="ARBA00022777"/>
    </source>
</evidence>
<evidence type="ECO:0000259" key="13">
    <source>
        <dbReference type="Pfam" id="PF03109"/>
    </source>
</evidence>
<comment type="pathway">
    <text evidence="1">Cofactor biosynthesis; ubiquinone biosynthesis [regulation].</text>
</comment>
<comment type="caution">
    <text evidence="14">The sequence shown here is derived from an EMBL/GenBank/DDBJ whole genome shotgun (WGS) entry which is preliminary data.</text>
</comment>
<dbReference type="AlphaFoldDB" id="A0A364JUI9"/>
<protein>
    <submittedName>
        <fullName evidence="14">2-octaprenylphenol hydroxylase</fullName>
    </submittedName>
</protein>
<keyword evidence="8" id="KW-0547">Nucleotide-binding</keyword>
<dbReference type="UniPathway" id="UPA00232"/>
<evidence type="ECO:0000256" key="1">
    <source>
        <dbReference type="ARBA" id="ARBA00005020"/>
    </source>
</evidence>
<dbReference type="EMBL" id="QLMK01000007">
    <property type="protein sequence ID" value="RAK28113.1"/>
    <property type="molecule type" value="Genomic_DNA"/>
</dbReference>
<evidence type="ECO:0000313" key="15">
    <source>
        <dbReference type="Proteomes" id="UP000249453"/>
    </source>
</evidence>
<keyword evidence="4" id="KW-0997">Cell inner membrane</keyword>
<dbReference type="GO" id="GO:0016301">
    <property type="term" value="F:kinase activity"/>
    <property type="evidence" value="ECO:0007669"/>
    <property type="project" value="UniProtKB-KW"/>
</dbReference>
<feature type="domain" description="ABC1 atypical kinase-like" evidence="13">
    <location>
        <begin position="94"/>
        <end position="342"/>
    </location>
</feature>
<evidence type="ECO:0000256" key="7">
    <source>
        <dbReference type="ARBA" id="ARBA00022692"/>
    </source>
</evidence>
<dbReference type="RefSeq" id="WP_111575461.1">
    <property type="nucleotide sequence ID" value="NZ_JBHEEY010000007.1"/>
</dbReference>
<dbReference type="Pfam" id="PF03109">
    <property type="entry name" value="ABC1"/>
    <property type="match status" value="1"/>
</dbReference>
<dbReference type="OrthoDB" id="9795390at2"/>
<dbReference type="SUPFAM" id="SSF56112">
    <property type="entry name" value="Protein kinase-like (PK-like)"/>
    <property type="match status" value="1"/>
</dbReference>
<evidence type="ECO:0000313" key="14">
    <source>
        <dbReference type="EMBL" id="RAK28113.1"/>
    </source>
</evidence>
<evidence type="ECO:0000256" key="5">
    <source>
        <dbReference type="ARBA" id="ARBA00022679"/>
    </source>
</evidence>
<evidence type="ECO:0000256" key="8">
    <source>
        <dbReference type="ARBA" id="ARBA00022741"/>
    </source>
</evidence>
<keyword evidence="3" id="KW-1003">Cell membrane</keyword>
<dbReference type="InterPro" id="IPR011009">
    <property type="entry name" value="Kinase-like_dom_sf"/>
</dbReference>
<gene>
    <name evidence="14" type="ORF">C7374_10713</name>
</gene>
<dbReference type="CDD" id="cd13972">
    <property type="entry name" value="UbiB"/>
    <property type="match status" value="1"/>
</dbReference>
<proteinExistence type="inferred from homology"/>
<dbReference type="Proteomes" id="UP000249453">
    <property type="component" value="Unassembled WGS sequence"/>
</dbReference>
<keyword evidence="11" id="KW-1133">Transmembrane helix</keyword>
<evidence type="ECO:0000256" key="10">
    <source>
        <dbReference type="ARBA" id="ARBA00022840"/>
    </source>
</evidence>
<accession>A0A364JUI9</accession>